<comment type="caution">
    <text evidence="3">The sequence shown here is derived from an EMBL/GenBank/DDBJ whole genome shotgun (WGS) entry which is preliminary data.</text>
</comment>
<dbReference type="InterPro" id="IPR000866">
    <property type="entry name" value="AhpC/TSA"/>
</dbReference>
<dbReference type="EMBL" id="WBKA01000002">
    <property type="protein sequence ID" value="KAB1632786.1"/>
    <property type="molecule type" value="Genomic_DNA"/>
</dbReference>
<dbReference type="Proteomes" id="UP000481339">
    <property type="component" value="Unassembled WGS sequence"/>
</dbReference>
<evidence type="ECO:0000256" key="1">
    <source>
        <dbReference type="SAM" id="MobiDB-lite"/>
    </source>
</evidence>
<dbReference type="OrthoDB" id="9812811at2"/>
<dbReference type="InterPro" id="IPR013766">
    <property type="entry name" value="Thioredoxin_domain"/>
</dbReference>
<dbReference type="AlphaFoldDB" id="A0A7C8FIX2"/>
<dbReference type="SUPFAM" id="SSF52833">
    <property type="entry name" value="Thioredoxin-like"/>
    <property type="match status" value="1"/>
</dbReference>
<keyword evidence="4" id="KW-1185">Reference proteome</keyword>
<feature type="region of interest" description="Disordered" evidence="1">
    <location>
        <begin position="126"/>
        <end position="176"/>
    </location>
</feature>
<proteinExistence type="predicted"/>
<reference evidence="3 4" key="1">
    <citation type="submission" date="2019-09" db="EMBL/GenBank/DDBJ databases">
        <title>Phylogeny of genus Pseudoclavibacter and closely related genus.</title>
        <authorList>
            <person name="Li Y."/>
        </authorList>
    </citation>
    <scope>NUCLEOTIDE SEQUENCE [LARGE SCALE GENOMIC DNA]</scope>
    <source>
        <strain evidence="3 4">JCM 16921</strain>
    </source>
</reference>
<feature type="domain" description="Thioredoxin" evidence="2">
    <location>
        <begin position="1"/>
        <end position="148"/>
    </location>
</feature>
<evidence type="ECO:0000313" key="3">
    <source>
        <dbReference type="EMBL" id="KAB1632786.1"/>
    </source>
</evidence>
<dbReference type="InterPro" id="IPR036249">
    <property type="entry name" value="Thioredoxin-like_sf"/>
</dbReference>
<dbReference type="GO" id="GO:0016491">
    <property type="term" value="F:oxidoreductase activity"/>
    <property type="evidence" value="ECO:0007669"/>
    <property type="project" value="InterPro"/>
</dbReference>
<accession>A0A7C8FIX2</accession>
<sequence>MITTLPPFALPDQFGAVVRREDLAGPICLVFYPHAFTPVCTGELDRLAAAHDRFHAAGVHLLAASTDPVSALAAWHRATPRPFPLLSDFWPHGALAAACEAFDPATGDARRVSLWADADGRVVDRVSSPAGSPRPGEWYERMLRAASPAAQPRAGTPPTGASEAAPAGAPGGPGRI</sequence>
<name>A0A7C8FIX2_9MICO</name>
<gene>
    <name evidence="3" type="ORF">F8O02_02635</name>
</gene>
<feature type="compositionally biased region" description="Low complexity" evidence="1">
    <location>
        <begin position="154"/>
        <end position="168"/>
    </location>
</feature>
<evidence type="ECO:0000313" key="4">
    <source>
        <dbReference type="Proteomes" id="UP000481339"/>
    </source>
</evidence>
<evidence type="ECO:0000259" key="2">
    <source>
        <dbReference type="PROSITE" id="PS51352"/>
    </source>
</evidence>
<organism evidence="3 4">
    <name type="scientific">Pseudoclavibacter caeni</name>
    <dbReference type="NCBI Taxonomy" id="908846"/>
    <lineage>
        <taxon>Bacteria</taxon>
        <taxon>Bacillati</taxon>
        <taxon>Actinomycetota</taxon>
        <taxon>Actinomycetes</taxon>
        <taxon>Micrococcales</taxon>
        <taxon>Microbacteriaceae</taxon>
        <taxon>Pseudoclavibacter</taxon>
    </lineage>
</organism>
<protein>
    <submittedName>
        <fullName evidence="3">Redoxin domain-containing protein</fullName>
    </submittedName>
</protein>
<dbReference type="PROSITE" id="PS51352">
    <property type="entry name" value="THIOREDOXIN_2"/>
    <property type="match status" value="1"/>
</dbReference>
<dbReference type="RefSeq" id="WP_158035708.1">
    <property type="nucleotide sequence ID" value="NZ_BAAAZV010000003.1"/>
</dbReference>
<dbReference type="GO" id="GO:0016209">
    <property type="term" value="F:antioxidant activity"/>
    <property type="evidence" value="ECO:0007669"/>
    <property type="project" value="InterPro"/>
</dbReference>
<dbReference type="Pfam" id="PF00578">
    <property type="entry name" value="AhpC-TSA"/>
    <property type="match status" value="1"/>
</dbReference>
<dbReference type="Gene3D" id="3.40.30.10">
    <property type="entry name" value="Glutaredoxin"/>
    <property type="match status" value="1"/>
</dbReference>